<dbReference type="STRING" id="6265.A0A0B2V9S7"/>
<gene>
    <name evidence="2" type="ORF">Tcan_06340</name>
</gene>
<feature type="compositionally biased region" description="Basic residues" evidence="1">
    <location>
        <begin position="80"/>
        <end position="89"/>
    </location>
</feature>
<comment type="caution">
    <text evidence="2">The sequence shown here is derived from an EMBL/GenBank/DDBJ whole genome shotgun (WGS) entry which is preliminary data.</text>
</comment>
<proteinExistence type="predicted"/>
<feature type="region of interest" description="Disordered" evidence="1">
    <location>
        <begin position="1"/>
        <end position="109"/>
    </location>
</feature>
<sequence length="375" mass="43840">MTCSSKSLDSSGDELDTEQTGRRRTAQRRHGAREQSLSPTVRRSPVSRIKERSNTRQQCAPIRRSLDSSGDELDTEQTGRRRTAQRRHGAREQSLSPTVRRSPVSRKTLEHSTTVCAYTKPFNIDTSNTHTLRKGWLMLRGKSESEWIKHWVVLAGLSLKLCKVVDSTTRLCEISQGIQIHHYWKHADRRRLEARRQTTIGSTQTDDDWKHADRRRLEARRQTTIGSTQTDDDWKHADRRRLEARRQTTIGSTQTDDDWKHADRRRLEARRQTTIGSTQTDDDWKHADRRRLEARRQTTIGSTQTDDDWKHADRRRLEARRQTTIGSTQTDDDWKHADRRRLEAPKTPIIERYCCLSDSFNLFTGYDLFSSLHFP</sequence>
<name>A0A0B2V9S7_TOXCA</name>
<evidence type="ECO:0000256" key="1">
    <source>
        <dbReference type="SAM" id="MobiDB-lite"/>
    </source>
</evidence>
<protein>
    <recommendedName>
        <fullName evidence="4">PH domain-containing protein</fullName>
    </recommendedName>
</protein>
<feature type="compositionally biased region" description="Basic and acidic residues" evidence="1">
    <location>
        <begin position="257"/>
        <end position="271"/>
    </location>
</feature>
<feature type="region of interest" description="Disordered" evidence="1">
    <location>
        <begin position="218"/>
        <end position="288"/>
    </location>
</feature>
<organism evidence="2 3">
    <name type="scientific">Toxocara canis</name>
    <name type="common">Canine roundworm</name>
    <dbReference type="NCBI Taxonomy" id="6265"/>
    <lineage>
        <taxon>Eukaryota</taxon>
        <taxon>Metazoa</taxon>
        <taxon>Ecdysozoa</taxon>
        <taxon>Nematoda</taxon>
        <taxon>Chromadorea</taxon>
        <taxon>Rhabditida</taxon>
        <taxon>Spirurina</taxon>
        <taxon>Ascaridomorpha</taxon>
        <taxon>Ascaridoidea</taxon>
        <taxon>Toxocaridae</taxon>
        <taxon>Toxocara</taxon>
    </lineage>
</organism>
<feature type="compositionally biased region" description="Polar residues" evidence="1">
    <location>
        <begin position="1"/>
        <end position="10"/>
    </location>
</feature>
<dbReference type="AlphaFoldDB" id="A0A0B2V9S7"/>
<evidence type="ECO:0000313" key="2">
    <source>
        <dbReference type="EMBL" id="KHN78227.1"/>
    </source>
</evidence>
<evidence type="ECO:0000313" key="3">
    <source>
        <dbReference type="Proteomes" id="UP000031036"/>
    </source>
</evidence>
<accession>A0A0B2V9S7</accession>
<dbReference type="EMBL" id="JPKZ01002145">
    <property type="protein sequence ID" value="KHN78227.1"/>
    <property type="molecule type" value="Genomic_DNA"/>
</dbReference>
<feature type="compositionally biased region" description="Basic and acidic residues" evidence="1">
    <location>
        <begin position="232"/>
        <end position="246"/>
    </location>
</feature>
<evidence type="ECO:0008006" key="4">
    <source>
        <dbReference type="Google" id="ProtNLM"/>
    </source>
</evidence>
<reference evidence="2 3" key="1">
    <citation type="submission" date="2014-11" db="EMBL/GenBank/DDBJ databases">
        <title>Genetic blueprint of the zoonotic pathogen Toxocara canis.</title>
        <authorList>
            <person name="Zhu X.-Q."/>
            <person name="Korhonen P.K."/>
            <person name="Cai H."/>
            <person name="Young N.D."/>
            <person name="Nejsum P."/>
            <person name="von Samson-Himmelstjerna G."/>
            <person name="Boag P.R."/>
            <person name="Tan P."/>
            <person name="Li Q."/>
            <person name="Min J."/>
            <person name="Yang Y."/>
            <person name="Wang X."/>
            <person name="Fang X."/>
            <person name="Hall R.S."/>
            <person name="Hofmann A."/>
            <person name="Sternberg P.W."/>
            <person name="Jex A.R."/>
            <person name="Gasser R.B."/>
        </authorList>
    </citation>
    <scope>NUCLEOTIDE SEQUENCE [LARGE SCALE GENOMIC DNA]</scope>
    <source>
        <strain evidence="2">PN_DK_2014</strain>
    </source>
</reference>
<dbReference type="OrthoDB" id="9942268at2759"/>
<dbReference type="Proteomes" id="UP000031036">
    <property type="component" value="Unassembled WGS sequence"/>
</dbReference>
<keyword evidence="3" id="KW-1185">Reference proteome</keyword>
<feature type="compositionally biased region" description="Basic residues" evidence="1">
    <location>
        <begin position="22"/>
        <end position="31"/>
    </location>
</feature>